<dbReference type="GO" id="GO:0016747">
    <property type="term" value="F:acyltransferase activity, transferring groups other than amino-acyl groups"/>
    <property type="evidence" value="ECO:0007669"/>
    <property type="project" value="InterPro"/>
</dbReference>
<feature type="region of interest" description="Disordered" evidence="1">
    <location>
        <begin position="366"/>
        <end position="399"/>
    </location>
</feature>
<proteinExistence type="predicted"/>
<feature type="transmembrane region" description="Helical" evidence="2">
    <location>
        <begin position="245"/>
        <end position="265"/>
    </location>
</feature>
<keyword evidence="2" id="KW-0812">Transmembrane</keyword>
<feature type="domain" description="Acyltransferase 3" evidence="3">
    <location>
        <begin position="22"/>
        <end position="356"/>
    </location>
</feature>
<accession>A0A1H0LBY9</accession>
<feature type="transmembrane region" description="Helical" evidence="2">
    <location>
        <begin position="302"/>
        <end position="323"/>
    </location>
</feature>
<dbReference type="GO" id="GO:0009103">
    <property type="term" value="P:lipopolysaccharide biosynthetic process"/>
    <property type="evidence" value="ECO:0007669"/>
    <property type="project" value="TreeGrafter"/>
</dbReference>
<keyword evidence="4" id="KW-0808">Transferase</keyword>
<dbReference type="InterPro" id="IPR050879">
    <property type="entry name" value="Acyltransferase_3"/>
</dbReference>
<dbReference type="Pfam" id="PF01757">
    <property type="entry name" value="Acyl_transf_3"/>
    <property type="match status" value="1"/>
</dbReference>
<keyword evidence="2" id="KW-0472">Membrane</keyword>
<evidence type="ECO:0000313" key="5">
    <source>
        <dbReference type="Proteomes" id="UP000199341"/>
    </source>
</evidence>
<feature type="transmembrane region" description="Helical" evidence="2">
    <location>
        <begin position="88"/>
        <end position="109"/>
    </location>
</feature>
<dbReference type="EMBL" id="FNIE01000011">
    <property type="protein sequence ID" value="SDO65717.1"/>
    <property type="molecule type" value="Genomic_DNA"/>
</dbReference>
<evidence type="ECO:0000259" key="3">
    <source>
        <dbReference type="Pfam" id="PF01757"/>
    </source>
</evidence>
<feature type="transmembrane region" description="Helical" evidence="2">
    <location>
        <begin position="47"/>
        <end position="68"/>
    </location>
</feature>
<keyword evidence="4" id="KW-0378">Hydrolase</keyword>
<dbReference type="PANTHER" id="PTHR23028:SF53">
    <property type="entry name" value="ACYL_TRANSF_3 DOMAIN-CONTAINING PROTEIN"/>
    <property type="match status" value="1"/>
</dbReference>
<gene>
    <name evidence="4" type="ORF">SAMN05216259_111157</name>
</gene>
<reference evidence="4 5" key="1">
    <citation type="submission" date="2016-10" db="EMBL/GenBank/DDBJ databases">
        <authorList>
            <person name="de Groot N.N."/>
        </authorList>
    </citation>
    <scope>NUCLEOTIDE SEQUENCE [LARGE SCALE GENOMIC DNA]</scope>
    <source>
        <strain evidence="4 5">CGMCC 4.2022</strain>
    </source>
</reference>
<name>A0A1H0LBY9_9ACTN</name>
<dbReference type="GO" id="GO:0016787">
    <property type="term" value="F:hydrolase activity"/>
    <property type="evidence" value="ECO:0007669"/>
    <property type="project" value="UniProtKB-KW"/>
</dbReference>
<keyword evidence="2" id="KW-1133">Transmembrane helix</keyword>
<feature type="transmembrane region" description="Helical" evidence="2">
    <location>
        <begin position="176"/>
        <end position="195"/>
    </location>
</feature>
<feature type="compositionally biased region" description="Low complexity" evidence="1">
    <location>
        <begin position="374"/>
        <end position="399"/>
    </location>
</feature>
<dbReference type="InterPro" id="IPR002656">
    <property type="entry name" value="Acyl_transf_3_dom"/>
</dbReference>
<sequence>MGPARPAPFFPSTVRSRSARVDGIDGLRTFAVMLVIVYHFHPDILPGGSIGVDIFYTISGFVITRLLIAEFARTGDIGLRQFYRRRWLRLVPALLVVCALTAVLTFAPVQSFRHGWSAALLAAASLVNIVRAMQPGAYSGVTAPLGHTWSLGVEEQFYLLWPPVLLGLLRRLSSRAVLVSAGVLTLLPVLWRYHLWQASAAHRIYNGPDTRADQLLAGAVLAILLARLHAGSPWRERLRTWSGRLWLPSLAVLALIVWQVPITGASAWNKAVYTVGFLVIALLTVVLLTSLELQPRAPLNRVLSLVPLAWVGRNLSYGLYLWHYPLMHLLSDLGVRRMLFPSTLLATFIMATASYYLVEEPCRRMKHRRRKPRQQQPQAEPAVTPASASVPAPVALAED</sequence>
<dbReference type="Proteomes" id="UP000199341">
    <property type="component" value="Unassembled WGS sequence"/>
</dbReference>
<dbReference type="AlphaFoldDB" id="A0A1H0LBY9"/>
<evidence type="ECO:0000313" key="4">
    <source>
        <dbReference type="EMBL" id="SDO65717.1"/>
    </source>
</evidence>
<feature type="transmembrane region" description="Helical" evidence="2">
    <location>
        <begin position="271"/>
        <end position="290"/>
    </location>
</feature>
<dbReference type="STRING" id="310781.SAMN05216259_111157"/>
<keyword evidence="5" id="KW-1185">Reference proteome</keyword>
<keyword evidence="4" id="KW-0012">Acyltransferase</keyword>
<feature type="transmembrane region" description="Helical" evidence="2">
    <location>
        <begin position="338"/>
        <end position="358"/>
    </location>
</feature>
<evidence type="ECO:0000256" key="2">
    <source>
        <dbReference type="SAM" id="Phobius"/>
    </source>
</evidence>
<dbReference type="GO" id="GO:0016020">
    <property type="term" value="C:membrane"/>
    <property type="evidence" value="ECO:0007669"/>
    <property type="project" value="TreeGrafter"/>
</dbReference>
<organism evidence="4 5">
    <name type="scientific">Actinacidiphila guanduensis</name>
    <dbReference type="NCBI Taxonomy" id="310781"/>
    <lineage>
        <taxon>Bacteria</taxon>
        <taxon>Bacillati</taxon>
        <taxon>Actinomycetota</taxon>
        <taxon>Actinomycetes</taxon>
        <taxon>Kitasatosporales</taxon>
        <taxon>Streptomycetaceae</taxon>
        <taxon>Actinacidiphila</taxon>
    </lineage>
</organism>
<protein>
    <submittedName>
        <fullName evidence="4">Peptidoglycan/LPS O-acetylase OafA/YrhL, contains acyltransferase and SGNH-hydrolase domains</fullName>
    </submittedName>
</protein>
<dbReference type="PANTHER" id="PTHR23028">
    <property type="entry name" value="ACETYLTRANSFERASE"/>
    <property type="match status" value="1"/>
</dbReference>
<evidence type="ECO:0000256" key="1">
    <source>
        <dbReference type="SAM" id="MobiDB-lite"/>
    </source>
</evidence>